<evidence type="ECO:0000313" key="2">
    <source>
        <dbReference type="EMBL" id="AGA77708.1"/>
    </source>
</evidence>
<feature type="signal peptide" evidence="1">
    <location>
        <begin position="1"/>
        <end position="22"/>
    </location>
</feature>
<keyword evidence="3" id="KW-1185">Reference proteome</keyword>
<dbReference type="HOGENOM" id="CLU_1406819_0_0_10"/>
<protein>
    <recommendedName>
        <fullName evidence="4">Lipoprotein</fullName>
    </recommendedName>
</protein>
<name>L0FXD5_ECHVK</name>
<dbReference type="Proteomes" id="UP000010796">
    <property type="component" value="Chromosome"/>
</dbReference>
<accession>L0FXD5</accession>
<reference evidence="3" key="1">
    <citation type="submission" date="2012-02" db="EMBL/GenBank/DDBJ databases">
        <title>The complete genome of Echinicola vietnamensis DSM 17526.</title>
        <authorList>
            <person name="Lucas S."/>
            <person name="Copeland A."/>
            <person name="Lapidus A."/>
            <person name="Glavina del Rio T."/>
            <person name="Dalin E."/>
            <person name="Tice H."/>
            <person name="Bruce D."/>
            <person name="Goodwin L."/>
            <person name="Pitluck S."/>
            <person name="Peters L."/>
            <person name="Ovchinnikova G."/>
            <person name="Teshima H."/>
            <person name="Kyrpides N."/>
            <person name="Mavromatis K."/>
            <person name="Ivanova N."/>
            <person name="Brettin T."/>
            <person name="Detter J.C."/>
            <person name="Han C."/>
            <person name="Larimer F."/>
            <person name="Land M."/>
            <person name="Hauser L."/>
            <person name="Markowitz V."/>
            <person name="Cheng J.-F."/>
            <person name="Hugenholtz P."/>
            <person name="Woyke T."/>
            <person name="Wu D."/>
            <person name="Brambilla E."/>
            <person name="Klenk H.-P."/>
            <person name="Eisen J.A."/>
        </authorList>
    </citation>
    <scope>NUCLEOTIDE SEQUENCE [LARGE SCALE GENOMIC DNA]</scope>
    <source>
        <strain evidence="3">DSM 17526 / LMG 23754 / KMM 6221</strain>
    </source>
</reference>
<organism evidence="2 3">
    <name type="scientific">Echinicola vietnamensis (strain DSM 17526 / LMG 23754 / KMM 6221)</name>
    <dbReference type="NCBI Taxonomy" id="926556"/>
    <lineage>
        <taxon>Bacteria</taxon>
        <taxon>Pseudomonadati</taxon>
        <taxon>Bacteroidota</taxon>
        <taxon>Cytophagia</taxon>
        <taxon>Cytophagales</taxon>
        <taxon>Cyclobacteriaceae</taxon>
        <taxon>Echinicola</taxon>
    </lineage>
</organism>
<feature type="chain" id="PRO_5003942016" description="Lipoprotein" evidence="1">
    <location>
        <begin position="23"/>
        <end position="193"/>
    </location>
</feature>
<dbReference type="EMBL" id="CP003346">
    <property type="protein sequence ID" value="AGA77708.1"/>
    <property type="molecule type" value="Genomic_DNA"/>
</dbReference>
<evidence type="ECO:0008006" key="4">
    <source>
        <dbReference type="Google" id="ProtNLM"/>
    </source>
</evidence>
<proteinExistence type="predicted"/>
<dbReference type="OrthoDB" id="837769at2"/>
<gene>
    <name evidence="2" type="ordered locus">Echvi_1442</name>
</gene>
<evidence type="ECO:0000313" key="3">
    <source>
        <dbReference type="Proteomes" id="UP000010796"/>
    </source>
</evidence>
<dbReference type="PROSITE" id="PS51257">
    <property type="entry name" value="PROKAR_LIPOPROTEIN"/>
    <property type="match status" value="1"/>
</dbReference>
<evidence type="ECO:0000256" key="1">
    <source>
        <dbReference type="SAM" id="SignalP"/>
    </source>
</evidence>
<sequence>MNTLKKLLLFALVIFVGGCDMISDEDGSDPSDPENQPENQIPTSLHFAFKTEDWERKVDCTHLDLDATKSTLLKATSQSTGSTFYFVVPSSSTEMAKAENFGKYPIGTEEYFSMAQVLPVSQGSDSRIRSKAGFDEENSFTEIVSITHAGTATDYEIYRVKGHYQMQMEGVEDEGLTRTCQGTFHFKIKTTKD</sequence>
<keyword evidence="1" id="KW-0732">Signal</keyword>
<dbReference type="AlphaFoldDB" id="L0FXD5"/>
<dbReference type="KEGG" id="evi:Echvi_1442"/>
<dbReference type="RefSeq" id="WP_015265271.1">
    <property type="nucleotide sequence ID" value="NC_019904.1"/>
</dbReference>